<organism evidence="4 5">
    <name type="scientific">Mycobacterium bouchedurhonense</name>
    <dbReference type="NCBI Taxonomy" id="701041"/>
    <lineage>
        <taxon>Bacteria</taxon>
        <taxon>Bacillati</taxon>
        <taxon>Actinomycetota</taxon>
        <taxon>Actinomycetes</taxon>
        <taxon>Mycobacteriales</taxon>
        <taxon>Mycobacteriaceae</taxon>
        <taxon>Mycobacterium</taxon>
        <taxon>Mycobacterium avium complex (MAC)</taxon>
    </lineage>
</organism>
<sequence>MTALAGDIPTELIATTDDLAPDWADTGTLTTALRDRVPHGADAIIDCTPAGPTITQCLPTLATGGTLVHLGSNDTAPPIPLPDIMINCWRIVGMRGNTRTDAAEMMRLLATSAVQADRLITHRYALSEALSGLRAAQSRNSTAPTVRYHWTWGILNESGARRQSHGLTRSTPVPSKWRVFRVATVACRDAAMPAICTSRISTARPTRCWVAAMVPAVTAAVRSKDCTRPSRSSSRS</sequence>
<name>A0ABX3S706_MYCBC</name>
<comment type="caution">
    <text evidence="4">The sequence shown here is derived from an EMBL/GenBank/DDBJ whole genome shotgun (WGS) entry which is preliminary data.</text>
</comment>
<feature type="domain" description="Alcohol dehydrogenase-like C-terminal" evidence="3">
    <location>
        <begin position="25"/>
        <end position="110"/>
    </location>
</feature>
<dbReference type="InterPro" id="IPR050129">
    <property type="entry name" value="Zn_alcohol_dh"/>
</dbReference>
<dbReference type="InterPro" id="IPR036291">
    <property type="entry name" value="NAD(P)-bd_dom_sf"/>
</dbReference>
<proteinExistence type="predicted"/>
<evidence type="ECO:0000256" key="2">
    <source>
        <dbReference type="ARBA" id="ARBA00023002"/>
    </source>
</evidence>
<protein>
    <recommendedName>
        <fullName evidence="3">Alcohol dehydrogenase-like C-terminal domain-containing protein</fullName>
    </recommendedName>
</protein>
<gene>
    <name evidence="4" type="ORF">BST19_23835</name>
</gene>
<evidence type="ECO:0000313" key="4">
    <source>
        <dbReference type="EMBL" id="ORA42889.1"/>
    </source>
</evidence>
<evidence type="ECO:0000259" key="3">
    <source>
        <dbReference type="Pfam" id="PF00107"/>
    </source>
</evidence>
<dbReference type="Proteomes" id="UP000192293">
    <property type="component" value="Unassembled WGS sequence"/>
</dbReference>
<evidence type="ECO:0000256" key="1">
    <source>
        <dbReference type="ARBA" id="ARBA00001947"/>
    </source>
</evidence>
<dbReference type="Pfam" id="PF00107">
    <property type="entry name" value="ADH_zinc_N"/>
    <property type="match status" value="1"/>
</dbReference>
<evidence type="ECO:0000313" key="5">
    <source>
        <dbReference type="Proteomes" id="UP000192293"/>
    </source>
</evidence>
<comment type="cofactor">
    <cofactor evidence="1">
        <name>Zn(2+)</name>
        <dbReference type="ChEBI" id="CHEBI:29105"/>
    </cofactor>
</comment>
<dbReference type="InterPro" id="IPR013149">
    <property type="entry name" value="ADH-like_C"/>
</dbReference>
<dbReference type="PANTHER" id="PTHR43401">
    <property type="entry name" value="L-THREONINE 3-DEHYDROGENASE"/>
    <property type="match status" value="1"/>
</dbReference>
<keyword evidence="5" id="KW-1185">Reference proteome</keyword>
<dbReference type="SUPFAM" id="SSF51735">
    <property type="entry name" value="NAD(P)-binding Rossmann-fold domains"/>
    <property type="match status" value="1"/>
</dbReference>
<dbReference type="PANTHER" id="PTHR43401:SF2">
    <property type="entry name" value="L-THREONINE 3-DEHYDROGENASE"/>
    <property type="match status" value="1"/>
</dbReference>
<dbReference type="Gene3D" id="3.40.50.720">
    <property type="entry name" value="NAD(P)-binding Rossmann-like Domain"/>
    <property type="match status" value="1"/>
</dbReference>
<dbReference type="EMBL" id="MVHL01000060">
    <property type="protein sequence ID" value="ORA42889.1"/>
    <property type="molecule type" value="Genomic_DNA"/>
</dbReference>
<reference evidence="4 5" key="1">
    <citation type="submission" date="2017-02" db="EMBL/GenBank/DDBJ databases">
        <title>The new phylogeny of genus Mycobacterium.</title>
        <authorList>
            <person name="Tortoli E."/>
            <person name="Trovato A."/>
            <person name="Cirillo D.M."/>
        </authorList>
    </citation>
    <scope>NUCLEOTIDE SEQUENCE [LARGE SCALE GENOMIC DNA]</scope>
    <source>
        <strain evidence="4 5">DSM 45439</strain>
    </source>
</reference>
<dbReference type="Gene3D" id="3.90.180.10">
    <property type="entry name" value="Medium-chain alcohol dehydrogenases, catalytic domain"/>
    <property type="match status" value="1"/>
</dbReference>
<keyword evidence="2" id="KW-0560">Oxidoreductase</keyword>
<accession>A0ABX3S706</accession>